<keyword evidence="13" id="KW-1185">Reference proteome</keyword>
<dbReference type="Gene3D" id="2.60.120.200">
    <property type="match status" value="1"/>
</dbReference>
<dbReference type="SUPFAM" id="SSF49899">
    <property type="entry name" value="Concanavalin A-like lectins/glucanases"/>
    <property type="match status" value="1"/>
</dbReference>
<dbReference type="InterPro" id="IPR018124">
    <property type="entry name" value="Calret/calnex_CS"/>
</dbReference>
<dbReference type="GO" id="GO:0051082">
    <property type="term" value="F:unfolded protein binding"/>
    <property type="evidence" value="ECO:0007669"/>
    <property type="project" value="InterPro"/>
</dbReference>
<feature type="region of interest" description="Disordered" evidence="11">
    <location>
        <begin position="524"/>
        <end position="619"/>
    </location>
</feature>
<evidence type="ECO:0000256" key="5">
    <source>
        <dbReference type="ARBA" id="ARBA00022989"/>
    </source>
</evidence>
<dbReference type="SUPFAM" id="SSF63887">
    <property type="entry name" value="P-domain of calnexin/calreticulin"/>
    <property type="match status" value="1"/>
</dbReference>
<evidence type="ECO:0008006" key="14">
    <source>
        <dbReference type="Google" id="ProtNLM"/>
    </source>
</evidence>
<keyword evidence="9" id="KW-1015">Disulfide bond</keyword>
<keyword evidence="5 10" id="KW-1133">Transmembrane helix</keyword>
<name>A0A7M7J613_VARDE</name>
<accession>A0A7M7J613</accession>
<proteinExistence type="inferred from homology"/>
<evidence type="ECO:0000313" key="13">
    <source>
        <dbReference type="Proteomes" id="UP000594260"/>
    </source>
</evidence>
<dbReference type="KEGG" id="vde:111244452"/>
<evidence type="ECO:0000256" key="1">
    <source>
        <dbReference type="ARBA" id="ARBA00004115"/>
    </source>
</evidence>
<evidence type="ECO:0000313" key="12">
    <source>
        <dbReference type="EnsemblMetazoa" id="XP_022647356"/>
    </source>
</evidence>
<evidence type="ECO:0000256" key="10">
    <source>
        <dbReference type="RuleBase" id="RU362126"/>
    </source>
</evidence>
<feature type="compositionally biased region" description="Low complexity" evidence="11">
    <location>
        <begin position="577"/>
        <end position="587"/>
    </location>
</feature>
<dbReference type="AlphaFoldDB" id="A0A7M7J613"/>
<keyword evidence="3 10" id="KW-0812">Transmembrane</keyword>
<dbReference type="InterPro" id="IPR001580">
    <property type="entry name" value="Calret/calnex"/>
</dbReference>
<reference evidence="12" key="1">
    <citation type="submission" date="2021-01" db="UniProtKB">
        <authorList>
            <consortium name="EnsemblMetazoa"/>
        </authorList>
    </citation>
    <scope>IDENTIFICATION</scope>
</reference>
<dbReference type="GO" id="GO:0036503">
    <property type="term" value="P:ERAD pathway"/>
    <property type="evidence" value="ECO:0007669"/>
    <property type="project" value="TreeGrafter"/>
</dbReference>
<dbReference type="Gene3D" id="2.10.250.10">
    <property type="entry name" value="Calreticulin/calnexin, P domain"/>
    <property type="match status" value="1"/>
</dbReference>
<protein>
    <recommendedName>
        <fullName evidence="14">Calnexin</fullName>
    </recommendedName>
</protein>
<dbReference type="FunFam" id="2.60.120.200:FF:000011">
    <property type="entry name" value="Probable calnexin"/>
    <property type="match status" value="1"/>
</dbReference>
<dbReference type="PRINTS" id="PR00626">
    <property type="entry name" value="CALRETICULIN"/>
</dbReference>
<dbReference type="GO" id="GO:0005789">
    <property type="term" value="C:endoplasmic reticulum membrane"/>
    <property type="evidence" value="ECO:0007669"/>
    <property type="project" value="UniProtKB-SubCell"/>
</dbReference>
<keyword evidence="7 10" id="KW-0143">Chaperone</keyword>
<keyword evidence="4 10" id="KW-0256">Endoplasmic reticulum</keyword>
<comment type="similarity">
    <text evidence="2 10">Belongs to the calreticulin family.</text>
</comment>
<dbReference type="EnsemblMetazoa" id="XM_022791621">
    <property type="protein sequence ID" value="XP_022647356"/>
    <property type="gene ID" value="LOC111244452"/>
</dbReference>
<feature type="region of interest" description="Disordered" evidence="11">
    <location>
        <begin position="256"/>
        <end position="342"/>
    </location>
</feature>
<comment type="function">
    <text evidence="8">Calcium-binding protein that interacts with newly synthesized monoglucosylated glycoproteins in the endoplasmic reticulum. It may act in assisting protein assembly and/or in the retention within the ER of unassembled protein subunits. It seems to play a major role in the quality control apparatus of the ER by the retention of incorrectly folded proteins. Required for embryogenesis and larval development under heat and ER stress conditions. May be important for germ cell development. Involved in neuronal necrotic cell death.</text>
</comment>
<dbReference type="GeneID" id="111244452"/>
<organism evidence="12 13">
    <name type="scientific">Varroa destructor</name>
    <name type="common">Honeybee mite</name>
    <dbReference type="NCBI Taxonomy" id="109461"/>
    <lineage>
        <taxon>Eukaryota</taxon>
        <taxon>Metazoa</taxon>
        <taxon>Ecdysozoa</taxon>
        <taxon>Arthropoda</taxon>
        <taxon>Chelicerata</taxon>
        <taxon>Arachnida</taxon>
        <taxon>Acari</taxon>
        <taxon>Parasitiformes</taxon>
        <taxon>Mesostigmata</taxon>
        <taxon>Gamasina</taxon>
        <taxon>Dermanyssoidea</taxon>
        <taxon>Varroidae</taxon>
        <taxon>Varroa</taxon>
    </lineage>
</organism>
<sequence>MGFRDRSYSRGTTMVKWAYCLQLGCVGVFYVLASTQATVSDETTYKSPVPAGKVYFAENFDIEQDFRQRWVSSKAKKDGQEFAYDGKFEIGHSEDKNRLHGDFGLVLKTKASHHAISAALKQPFLFDFLPIVIQYEVQFMNGMECGGAYLKLLSQPTDGKSTPDLLASLNDKTPYSIMFGPDKCGLQQKLHFIIQHKNPITGQLEEKHWKDAVNAGKAMNGKFGDVFTDKRPHLYTLVLNRDSTFEISIDGRLEVQGSLSNDMDPPIYPPKEIEDKDDVKPADWDEREKISDPEAVKPEDWDDTQPAEIPDPKAEKPIGWLDDEPLLVPDPEAKQPNDWDEDMDGTWEAPLVDNPKCKEVGCGKWEPPVIANPKYKGVWHPPMIDNPAYKGKWRPRKIPNPDYFFDERPFNSIPTAVAVGFELWSMTDGILFDNLIITDDRTVATQYAEDSFKLKIRNLDKDNKSFFDETMASFVDYSTQYPWLWGIYVLAVGIPAALIISYCCMSKSNRDEELIRRKKSDLEGDEALLPESEKAEEDQPNVAGGDVADDIADGVEDDAAEDEADQHEESPGGSGSPGSASAVSVAADQSDEEGVKESEETGGTGKQTGTRQRRKARKD</sequence>
<keyword evidence="6 10" id="KW-0472">Membrane</keyword>
<evidence type="ECO:0000256" key="3">
    <source>
        <dbReference type="ARBA" id="ARBA00022692"/>
    </source>
</evidence>
<evidence type="ECO:0000256" key="7">
    <source>
        <dbReference type="ARBA" id="ARBA00023186"/>
    </source>
</evidence>
<dbReference type="InterPro" id="IPR009033">
    <property type="entry name" value="Calreticulin/calnexin_P_dom_sf"/>
</dbReference>
<dbReference type="PROSITE" id="PS00804">
    <property type="entry name" value="CALRETICULIN_2"/>
    <property type="match status" value="1"/>
</dbReference>
<evidence type="ECO:0000256" key="2">
    <source>
        <dbReference type="ARBA" id="ARBA00010983"/>
    </source>
</evidence>
<evidence type="ECO:0000256" key="6">
    <source>
        <dbReference type="ARBA" id="ARBA00023136"/>
    </source>
</evidence>
<feature type="disulfide bond" evidence="9">
    <location>
        <begin position="145"/>
        <end position="184"/>
    </location>
</feature>
<dbReference type="Pfam" id="PF00262">
    <property type="entry name" value="Calreticulin"/>
    <property type="match status" value="1"/>
</dbReference>
<evidence type="ECO:0000256" key="8">
    <source>
        <dbReference type="ARBA" id="ARBA00053392"/>
    </source>
</evidence>
<dbReference type="InterPro" id="IPR013320">
    <property type="entry name" value="ConA-like_dom_sf"/>
</dbReference>
<dbReference type="Proteomes" id="UP000594260">
    <property type="component" value="Unplaced"/>
</dbReference>
<dbReference type="OrthoDB" id="1938156at2759"/>
<dbReference type="GO" id="GO:0005509">
    <property type="term" value="F:calcium ion binding"/>
    <property type="evidence" value="ECO:0007669"/>
    <property type="project" value="InterPro"/>
</dbReference>
<dbReference type="PANTHER" id="PTHR11073:SF1">
    <property type="entry name" value="CALNEXIN 14D-RELATED"/>
    <property type="match status" value="1"/>
</dbReference>
<dbReference type="GO" id="GO:0006457">
    <property type="term" value="P:protein folding"/>
    <property type="evidence" value="ECO:0007669"/>
    <property type="project" value="InterPro"/>
</dbReference>
<feature type="compositionally biased region" description="Acidic residues" evidence="11">
    <location>
        <begin position="547"/>
        <end position="566"/>
    </location>
</feature>
<evidence type="ECO:0000256" key="4">
    <source>
        <dbReference type="ARBA" id="ARBA00022824"/>
    </source>
</evidence>
<dbReference type="InParanoid" id="A0A7M7J613"/>
<evidence type="ECO:0000256" key="9">
    <source>
        <dbReference type="PIRSR" id="PIRSR601580-3"/>
    </source>
</evidence>
<dbReference type="FunCoup" id="A0A7M7J613">
    <property type="interactions" value="1189"/>
</dbReference>
<feature type="compositionally biased region" description="Basic and acidic residues" evidence="11">
    <location>
        <begin position="271"/>
        <end position="299"/>
    </location>
</feature>
<dbReference type="FunFam" id="2.10.250.10:FF:000001">
    <property type="entry name" value="Calnexin homolog"/>
    <property type="match status" value="1"/>
</dbReference>
<comment type="subcellular location">
    <subcellularLocation>
        <location evidence="1">Endoplasmic reticulum membrane</location>
        <topology evidence="1">Single-pass type I membrane protein</topology>
    </subcellularLocation>
</comment>
<feature type="transmembrane region" description="Helical" evidence="10">
    <location>
        <begin position="483"/>
        <end position="505"/>
    </location>
</feature>
<feature type="compositionally biased region" description="Acidic residues" evidence="11">
    <location>
        <begin position="524"/>
        <end position="539"/>
    </location>
</feature>
<dbReference type="PANTHER" id="PTHR11073">
    <property type="entry name" value="CALRETICULIN AND CALNEXIN"/>
    <property type="match status" value="1"/>
</dbReference>
<dbReference type="RefSeq" id="XP_022647356.1">
    <property type="nucleotide sequence ID" value="XM_022791621.1"/>
</dbReference>
<evidence type="ECO:0000256" key="11">
    <source>
        <dbReference type="SAM" id="MobiDB-lite"/>
    </source>
</evidence>
<dbReference type="OMA" id="SGCGKWE"/>